<comment type="caution">
    <text evidence="2">The sequence shown here is derived from an EMBL/GenBank/DDBJ whole genome shotgun (WGS) entry which is preliminary data.</text>
</comment>
<sequence length="348" mass="38573">MTTKSLIVVHGMGKHTEASVKQEVTDVLKTVFSRYDSLKQKNPLSEIEVSVFAYDKYFENYRKAIENRGNSDIVTALQAVSTKFGGLLPGAALEIAKLDQSITKDNMFTTHWLDVLLYRFSLMAEPIQLDLAKKIAAEVAEKGGPNVHVLGHSLGTSLLHDTLARLYGPEPMDVKLSTVRDKLSCVHMVANVSRLMQSFRKAGASEVRPALGCCTNFIQYRHKLDPIPQIKPFTPTNNGGWVTHKIWEDNYQLVEPSAVTSANVHGLGHYLLDPEVHLPLLRTVMGFRPRAAERKAAQVVFNGTTIQGKAEALQQAMEELELSKQSINNLLVAAKALKDMVESFGESF</sequence>
<gene>
    <name evidence="2" type="ORF">HKB35_03120</name>
</gene>
<name>A0A7Y0QX09_VIBAL</name>
<evidence type="ECO:0000256" key="1">
    <source>
        <dbReference type="SAM" id="Coils"/>
    </source>
</evidence>
<evidence type="ECO:0000313" key="2">
    <source>
        <dbReference type="EMBL" id="NMR72607.1"/>
    </source>
</evidence>
<dbReference type="Proteomes" id="UP000565155">
    <property type="component" value="Unassembled WGS sequence"/>
</dbReference>
<evidence type="ECO:0000313" key="3">
    <source>
        <dbReference type="Proteomes" id="UP000565155"/>
    </source>
</evidence>
<accession>A0A7Y0QX09</accession>
<dbReference type="AlphaFoldDB" id="A0A7Y0QX09"/>
<proteinExistence type="predicted"/>
<reference evidence="2 3" key="1">
    <citation type="submission" date="2020-04" db="EMBL/GenBank/DDBJ databases">
        <title>Whole-genome sequencing of Vibrio spp. from China reveals different genetic environments of blaCTX-M-14 among diverse lineages.</title>
        <authorList>
            <person name="Zheng Z."/>
            <person name="Ye L."/>
            <person name="Chen S."/>
        </authorList>
    </citation>
    <scope>NUCLEOTIDE SEQUENCE [LARGE SCALE GENOMIC DNA]</scope>
    <source>
        <strain evidence="2 3">Vb1636</strain>
    </source>
</reference>
<dbReference type="SUPFAM" id="SSF53474">
    <property type="entry name" value="alpha/beta-Hydrolases"/>
    <property type="match status" value="1"/>
</dbReference>
<keyword evidence="1" id="KW-0175">Coiled coil</keyword>
<feature type="coiled-coil region" evidence="1">
    <location>
        <begin position="310"/>
        <end position="337"/>
    </location>
</feature>
<dbReference type="EMBL" id="JABCMA010000002">
    <property type="protein sequence ID" value="NMR72607.1"/>
    <property type="molecule type" value="Genomic_DNA"/>
</dbReference>
<protein>
    <submittedName>
        <fullName evidence="2">Uncharacterized protein</fullName>
    </submittedName>
</protein>
<dbReference type="RefSeq" id="WP_169628382.1">
    <property type="nucleotide sequence ID" value="NZ_JABCMA010000002.1"/>
</dbReference>
<dbReference type="InterPro" id="IPR029058">
    <property type="entry name" value="AB_hydrolase_fold"/>
</dbReference>
<organism evidence="2 3">
    <name type="scientific">Vibrio alginolyticus</name>
    <dbReference type="NCBI Taxonomy" id="663"/>
    <lineage>
        <taxon>Bacteria</taxon>
        <taxon>Pseudomonadati</taxon>
        <taxon>Pseudomonadota</taxon>
        <taxon>Gammaproteobacteria</taxon>
        <taxon>Vibrionales</taxon>
        <taxon>Vibrionaceae</taxon>
        <taxon>Vibrio</taxon>
    </lineage>
</organism>